<protein>
    <submittedName>
        <fullName evidence="2">Retrovirus-related Pol polyprotein from transposon TNT 1-94</fullName>
    </submittedName>
</protein>
<feature type="region of interest" description="Disordered" evidence="1">
    <location>
        <begin position="85"/>
        <end position="164"/>
    </location>
</feature>
<comment type="caution">
    <text evidence="2">The sequence shown here is derived from an EMBL/GenBank/DDBJ whole genome shotgun (WGS) entry which is preliminary data.</text>
</comment>
<dbReference type="AlphaFoldDB" id="A0A5B6VF01"/>
<sequence>MVRSIIIAKGIPKTFWPEAANWAVHLLNRSPTIIVQNKTPEEAWSAEKPSMRYFRVFGCVAHVSMNWGEGFTSSIQSELDWNASERNAEMDDDQEEKEIEEDIDDGYDKVAEQEEAQGKQQSIRQHNKPSWMQDYVTGEGLSDDDFESHFTVSKGDDPVHFEEA</sequence>
<dbReference type="Proteomes" id="UP000325315">
    <property type="component" value="Unassembled WGS sequence"/>
</dbReference>
<proteinExistence type="predicted"/>
<dbReference type="OrthoDB" id="1422773at2759"/>
<accession>A0A5B6VF01</accession>
<dbReference type="EMBL" id="SMMG02000007">
    <property type="protein sequence ID" value="KAA3467683.1"/>
    <property type="molecule type" value="Genomic_DNA"/>
</dbReference>
<feature type="compositionally biased region" description="Basic and acidic residues" evidence="1">
    <location>
        <begin position="154"/>
        <end position="164"/>
    </location>
</feature>
<keyword evidence="3" id="KW-1185">Reference proteome</keyword>
<dbReference type="InterPro" id="IPR039537">
    <property type="entry name" value="Retrotran_Ty1/copia-like"/>
</dbReference>
<name>A0A5B6VF01_9ROSI</name>
<evidence type="ECO:0000313" key="2">
    <source>
        <dbReference type="EMBL" id="KAA3467683.1"/>
    </source>
</evidence>
<reference evidence="3" key="1">
    <citation type="journal article" date="2019" name="Plant Biotechnol. J.">
        <title>Genome sequencing of the Australian wild diploid species Gossypium australe highlights disease resistance and delayed gland morphogenesis.</title>
        <authorList>
            <person name="Cai Y."/>
            <person name="Cai X."/>
            <person name="Wang Q."/>
            <person name="Wang P."/>
            <person name="Zhang Y."/>
            <person name="Cai C."/>
            <person name="Xu Y."/>
            <person name="Wang K."/>
            <person name="Zhou Z."/>
            <person name="Wang C."/>
            <person name="Geng S."/>
            <person name="Li B."/>
            <person name="Dong Q."/>
            <person name="Hou Y."/>
            <person name="Wang H."/>
            <person name="Ai P."/>
            <person name="Liu Z."/>
            <person name="Yi F."/>
            <person name="Sun M."/>
            <person name="An G."/>
            <person name="Cheng J."/>
            <person name="Zhang Y."/>
            <person name="Shi Q."/>
            <person name="Xie Y."/>
            <person name="Shi X."/>
            <person name="Chang Y."/>
            <person name="Huang F."/>
            <person name="Chen Y."/>
            <person name="Hong S."/>
            <person name="Mi L."/>
            <person name="Sun Q."/>
            <person name="Zhang L."/>
            <person name="Zhou B."/>
            <person name="Peng R."/>
            <person name="Zhang X."/>
            <person name="Liu F."/>
        </authorList>
    </citation>
    <scope>NUCLEOTIDE SEQUENCE [LARGE SCALE GENOMIC DNA]</scope>
    <source>
        <strain evidence="3">cv. PA1801</strain>
    </source>
</reference>
<feature type="compositionally biased region" description="Polar residues" evidence="1">
    <location>
        <begin position="118"/>
        <end position="130"/>
    </location>
</feature>
<evidence type="ECO:0000313" key="3">
    <source>
        <dbReference type="Proteomes" id="UP000325315"/>
    </source>
</evidence>
<dbReference type="PANTHER" id="PTHR42648:SF18">
    <property type="entry name" value="RETROTRANSPOSON, UNCLASSIFIED-LIKE PROTEIN"/>
    <property type="match status" value="1"/>
</dbReference>
<feature type="compositionally biased region" description="Acidic residues" evidence="1">
    <location>
        <begin position="90"/>
        <end position="105"/>
    </location>
</feature>
<dbReference type="PANTHER" id="PTHR42648">
    <property type="entry name" value="TRANSPOSASE, PUTATIVE-RELATED"/>
    <property type="match status" value="1"/>
</dbReference>
<organism evidence="2 3">
    <name type="scientific">Gossypium australe</name>
    <dbReference type="NCBI Taxonomy" id="47621"/>
    <lineage>
        <taxon>Eukaryota</taxon>
        <taxon>Viridiplantae</taxon>
        <taxon>Streptophyta</taxon>
        <taxon>Embryophyta</taxon>
        <taxon>Tracheophyta</taxon>
        <taxon>Spermatophyta</taxon>
        <taxon>Magnoliopsida</taxon>
        <taxon>eudicotyledons</taxon>
        <taxon>Gunneridae</taxon>
        <taxon>Pentapetalae</taxon>
        <taxon>rosids</taxon>
        <taxon>malvids</taxon>
        <taxon>Malvales</taxon>
        <taxon>Malvaceae</taxon>
        <taxon>Malvoideae</taxon>
        <taxon>Gossypium</taxon>
    </lineage>
</organism>
<evidence type="ECO:0000256" key="1">
    <source>
        <dbReference type="SAM" id="MobiDB-lite"/>
    </source>
</evidence>
<gene>
    <name evidence="2" type="ORF">EPI10_002673</name>
</gene>